<evidence type="ECO:0000313" key="3">
    <source>
        <dbReference type="EMBL" id="AZN70872.1"/>
    </source>
</evidence>
<dbReference type="EMBL" id="CP032509">
    <property type="protein sequence ID" value="AZN70872.1"/>
    <property type="molecule type" value="Genomic_DNA"/>
</dbReference>
<proteinExistence type="predicted"/>
<feature type="compositionally biased region" description="Basic and acidic residues" evidence="1">
    <location>
        <begin position="506"/>
        <end position="530"/>
    </location>
</feature>
<feature type="compositionally biased region" description="Basic and acidic residues" evidence="1">
    <location>
        <begin position="285"/>
        <end position="296"/>
    </location>
</feature>
<dbReference type="Pfam" id="PF02120">
    <property type="entry name" value="Flg_hook"/>
    <property type="match status" value="1"/>
</dbReference>
<dbReference type="Proteomes" id="UP000268192">
    <property type="component" value="Chromosome"/>
</dbReference>
<keyword evidence="4" id="KW-1185">Reference proteome</keyword>
<protein>
    <submittedName>
        <fullName evidence="3">Flagellar hook-length control protein FliK</fullName>
    </submittedName>
</protein>
<feature type="compositionally biased region" description="Polar residues" evidence="1">
    <location>
        <begin position="121"/>
        <end position="133"/>
    </location>
</feature>
<dbReference type="InterPro" id="IPR038610">
    <property type="entry name" value="FliK-like_C_sf"/>
</dbReference>
<accession>A0A3S9B1U5</accession>
<feature type="region of interest" description="Disordered" evidence="1">
    <location>
        <begin position="464"/>
        <end position="536"/>
    </location>
</feature>
<evidence type="ECO:0000259" key="2">
    <source>
        <dbReference type="Pfam" id="PF02120"/>
    </source>
</evidence>
<feature type="compositionally biased region" description="Basic and acidic residues" evidence="1">
    <location>
        <begin position="80"/>
        <end position="96"/>
    </location>
</feature>
<feature type="compositionally biased region" description="Low complexity" evidence="1">
    <location>
        <begin position="479"/>
        <end position="502"/>
    </location>
</feature>
<dbReference type="Gene3D" id="3.30.750.140">
    <property type="match status" value="1"/>
</dbReference>
<feature type="domain" description="Flagellar hook-length control protein-like C-terminal" evidence="2">
    <location>
        <begin position="392"/>
        <end position="466"/>
    </location>
</feature>
<keyword evidence="3" id="KW-0282">Flagellum</keyword>
<dbReference type="OrthoDB" id="8117459at2"/>
<dbReference type="RefSeq" id="WP_126008568.1">
    <property type="nucleotide sequence ID" value="NZ_CP032509.1"/>
</dbReference>
<keyword evidence="3" id="KW-0969">Cilium</keyword>
<sequence length="536" mass="54837">MSAPVGIGLPAIGNDPTIKGRSGGQKERDAGDVFSQAIDRLSAKDPKGQRGGTGNGQARAEASANGKGDIEVDITNAPRGGKDVAGPREIGREDRSSLLALFENTAKAGNRPVDGSKPDDTISQEANGAQPQTLESASGDLSESSDAAEDSFDLTQDVMDFAGTQTSQGVGTSVTSSLQQALAKPDTISAWLQSRSTTTALPVVPADGQLAVDGPDIAALKGAEVPQSADGEIDVFRMVGGKGDVPSIVVDAVARSIAQGMAKGEARPDGTKADPIRLDGASRGAKVDGVDPDRLKTAPMLDSGRGVSDTSQKTSATTPADRLADLGGRQDRADNMLRAGADLSILESRKFLGVAAGQTSTAGIISTVTENGEWNAMLRDVASTSATTLDTARNASNTLKIQLNPVELGTVTATFRMSGGHLTIELKVETIEAYRQLSDDQSGLAKALKAQGIDAQNVVVQHVGSDRSAQSASAGPTSGNGAAGQQGQMEGGSSQQSATGQQRGEGGSDGRRGSGREQGDVDARRTDRAASGDVYL</sequence>
<feature type="region of interest" description="Disordered" evidence="1">
    <location>
        <begin position="1"/>
        <end position="151"/>
    </location>
</feature>
<evidence type="ECO:0000256" key="1">
    <source>
        <dbReference type="SAM" id="MobiDB-lite"/>
    </source>
</evidence>
<dbReference type="InterPro" id="IPR021136">
    <property type="entry name" value="Flagellar_hook_control-like_C"/>
</dbReference>
<evidence type="ECO:0000313" key="4">
    <source>
        <dbReference type="Proteomes" id="UP000268192"/>
    </source>
</evidence>
<dbReference type="CDD" id="cd17470">
    <property type="entry name" value="T3SS_Flik_C"/>
    <property type="match status" value="1"/>
</dbReference>
<dbReference type="AlphaFoldDB" id="A0A3S9B1U5"/>
<feature type="compositionally biased region" description="Polar residues" evidence="1">
    <location>
        <begin position="308"/>
        <end position="318"/>
    </location>
</feature>
<dbReference type="KEGG" id="abaw:D5400_05915"/>
<feature type="compositionally biased region" description="Basic and acidic residues" evidence="1">
    <location>
        <begin position="264"/>
        <end position="277"/>
    </location>
</feature>
<gene>
    <name evidence="3" type="ORF">D5400_05915</name>
</gene>
<feature type="region of interest" description="Disordered" evidence="1">
    <location>
        <begin position="261"/>
        <end position="329"/>
    </location>
</feature>
<keyword evidence="3" id="KW-0966">Cell projection</keyword>
<feature type="compositionally biased region" description="Low complexity" evidence="1">
    <location>
        <begin position="134"/>
        <end position="145"/>
    </location>
</feature>
<reference evidence="3 4" key="1">
    <citation type="submission" date="2018-09" db="EMBL/GenBank/DDBJ databases">
        <title>Marinorhizobium profundi gen. nov., sp. nov., isolated from a deep-sea sediment sample from the New Britain Trench and proposal of Marinorhizobiaceae fam. nov. in the order Rhizobiales of the class Alphaproteobacteria.</title>
        <authorList>
            <person name="Cao J."/>
        </authorList>
    </citation>
    <scope>NUCLEOTIDE SEQUENCE [LARGE SCALE GENOMIC DNA]</scope>
    <source>
        <strain evidence="3 4">WS11</strain>
    </source>
</reference>
<name>A0A3S9B1U5_9HYPH</name>
<feature type="compositionally biased region" description="Polar residues" evidence="1">
    <location>
        <begin position="467"/>
        <end position="477"/>
    </location>
</feature>
<organism evidence="3 4">
    <name type="scientific">Georhizobium profundi</name>
    <dbReference type="NCBI Taxonomy" id="2341112"/>
    <lineage>
        <taxon>Bacteria</taxon>
        <taxon>Pseudomonadati</taxon>
        <taxon>Pseudomonadota</taxon>
        <taxon>Alphaproteobacteria</taxon>
        <taxon>Hyphomicrobiales</taxon>
        <taxon>Rhizobiaceae</taxon>
        <taxon>Georhizobium</taxon>
    </lineage>
</organism>